<evidence type="ECO:0000256" key="5">
    <source>
        <dbReference type="ARBA" id="ARBA00022779"/>
    </source>
</evidence>
<comment type="subcellular location">
    <subcellularLocation>
        <location evidence="1">Cell membrane</location>
        <topology evidence="1">Peripheral membrane protein</topology>
        <orientation evidence="1">Cytoplasmic side</orientation>
    </subcellularLocation>
</comment>
<dbReference type="InterPro" id="IPR001543">
    <property type="entry name" value="FliN-like_C"/>
</dbReference>
<evidence type="ECO:0000256" key="7">
    <source>
        <dbReference type="SAM" id="MobiDB-lite"/>
    </source>
</evidence>
<dbReference type="STRING" id="1459.AF332_21305"/>
<dbReference type="Pfam" id="PF01052">
    <property type="entry name" value="FliMN_C"/>
    <property type="match status" value="1"/>
</dbReference>
<evidence type="ECO:0000259" key="9">
    <source>
        <dbReference type="Pfam" id="PF04509"/>
    </source>
</evidence>
<dbReference type="GO" id="GO:0016787">
    <property type="term" value="F:hydrolase activity"/>
    <property type="evidence" value="ECO:0007669"/>
    <property type="project" value="InterPro"/>
</dbReference>
<keyword evidence="3" id="KW-1003">Cell membrane</keyword>
<dbReference type="PATRIC" id="fig|1459.3.peg.4704"/>
<keyword evidence="10" id="KW-0282">Flagellum</keyword>
<dbReference type="SUPFAM" id="SSF101801">
    <property type="entry name" value="Surface presentation of antigens (SPOA)"/>
    <property type="match status" value="1"/>
</dbReference>
<evidence type="ECO:0000313" key="10">
    <source>
        <dbReference type="EMBL" id="KON89079.1"/>
    </source>
</evidence>
<evidence type="ECO:0000256" key="1">
    <source>
        <dbReference type="ARBA" id="ARBA00004413"/>
    </source>
</evidence>
<keyword evidence="6" id="KW-0472">Membrane</keyword>
<dbReference type="Proteomes" id="UP000037109">
    <property type="component" value="Unassembled WGS sequence"/>
</dbReference>
<dbReference type="RefSeq" id="WP_053436465.1">
    <property type="nucleotide sequence ID" value="NZ_LGUF01000007.1"/>
</dbReference>
<sequence>MMSDDMLSQDEIDALLRGAAGENGETENYNDAFFLTEDYLSHMEQDALGEIGNISFGSSATALSTLLNQKVEITTPAVSVILRQKLSEEFPHPYVAIQVNYTEGFFGSNLLVIQQSDAGIIADLMLGGDGTNPSELMGEIQLSAVQEAMNQMMGSAATSMSTIFGKKVDISPPAIDILDLPQGEGADRVPADDMLVRISFRLKIGSLIDSNIMQLLPLEFGKSLVNELLNPGQDLPANDAVSEEKAVQQAQTDHQESPLSYEKKPEMNTAGFDQPYIQTGYTEDQPSYSQPGMIQAANPQPAYKPAHNQAQPSGPQHFGGSHSNAVKANVQPAAFSSFEPYHMQEPETKNLDMLLDIPLQVTVELGRTKRSVKEILELSSGSIIELDKLAGEPVDILVNNRLIAQGEVVVIDENFGVRVTDIISQSDRLKKLR</sequence>
<dbReference type="EMBL" id="LGUF01000007">
    <property type="protein sequence ID" value="KON89079.1"/>
    <property type="molecule type" value="Genomic_DNA"/>
</dbReference>
<dbReference type="GO" id="GO:0003774">
    <property type="term" value="F:cytoskeletal motor activity"/>
    <property type="evidence" value="ECO:0007669"/>
    <property type="project" value="InterPro"/>
</dbReference>
<evidence type="ECO:0000256" key="3">
    <source>
        <dbReference type="ARBA" id="ARBA00022475"/>
    </source>
</evidence>
<dbReference type="PANTHER" id="PTHR43484:SF1">
    <property type="entry name" value="FLAGELLAR MOTOR SWITCH PROTEIN FLIN"/>
    <property type="match status" value="1"/>
</dbReference>
<evidence type="ECO:0000313" key="11">
    <source>
        <dbReference type="Proteomes" id="UP000037109"/>
    </source>
</evidence>
<dbReference type="InterPro" id="IPR012826">
    <property type="entry name" value="FliN"/>
</dbReference>
<keyword evidence="11" id="KW-1185">Reference proteome</keyword>
<dbReference type="CDD" id="cd17907">
    <property type="entry name" value="FliY_FliN-Y"/>
    <property type="match status" value="1"/>
</dbReference>
<dbReference type="NCBIfam" id="NF005995">
    <property type="entry name" value="PRK08119.1"/>
    <property type="match status" value="1"/>
</dbReference>
<dbReference type="PRINTS" id="PR00956">
    <property type="entry name" value="FLGMOTORFLIN"/>
</dbReference>
<feature type="domain" description="CheC-like protein" evidence="9">
    <location>
        <begin position="43"/>
        <end position="79"/>
    </location>
</feature>
<comment type="caution">
    <text evidence="10">The sequence shown here is derived from an EMBL/GenBank/DDBJ whole genome shotgun (WGS) entry which is preliminary data.</text>
</comment>
<dbReference type="InterPro" id="IPR001172">
    <property type="entry name" value="FliN_T3SS_HrcQb"/>
</dbReference>
<dbReference type="Pfam" id="PF04509">
    <property type="entry name" value="CheC"/>
    <property type="match status" value="2"/>
</dbReference>
<feature type="domain" description="Flagellar motor switch protein FliN-like C-terminal" evidence="8">
    <location>
        <begin position="353"/>
        <end position="423"/>
    </location>
</feature>
<keyword evidence="10" id="KW-0966">Cell projection</keyword>
<protein>
    <submittedName>
        <fullName evidence="10">Flagellar motor switch protein FliN</fullName>
    </submittedName>
</protein>
<feature type="compositionally biased region" description="Basic and acidic residues" evidence="7">
    <location>
        <begin position="253"/>
        <end position="266"/>
    </location>
</feature>
<feature type="region of interest" description="Disordered" evidence="7">
    <location>
        <begin position="235"/>
        <end position="266"/>
    </location>
</feature>
<name>A0A0M0GGV2_SPOGL</name>
<keyword evidence="10" id="KW-0969">Cilium</keyword>
<dbReference type="InterPro" id="IPR028976">
    <property type="entry name" value="CheC-like_sf"/>
</dbReference>
<dbReference type="SUPFAM" id="SSF103039">
    <property type="entry name" value="CheC-like"/>
    <property type="match status" value="1"/>
</dbReference>
<dbReference type="GO" id="GO:0071973">
    <property type="term" value="P:bacterial-type flagellum-dependent cell motility"/>
    <property type="evidence" value="ECO:0007669"/>
    <property type="project" value="InterPro"/>
</dbReference>
<dbReference type="GO" id="GO:0005886">
    <property type="term" value="C:plasma membrane"/>
    <property type="evidence" value="ECO:0007669"/>
    <property type="project" value="UniProtKB-SubCell"/>
</dbReference>
<feature type="domain" description="CheC-like protein" evidence="9">
    <location>
        <begin position="140"/>
        <end position="175"/>
    </location>
</feature>
<dbReference type="Gene3D" id="2.30.330.10">
    <property type="entry name" value="SpoA-like"/>
    <property type="match status" value="1"/>
</dbReference>
<evidence type="ECO:0000259" key="8">
    <source>
        <dbReference type="Pfam" id="PF01052"/>
    </source>
</evidence>
<dbReference type="AlphaFoldDB" id="A0A0M0GGV2"/>
<evidence type="ECO:0000256" key="2">
    <source>
        <dbReference type="ARBA" id="ARBA00009226"/>
    </source>
</evidence>
<dbReference type="NCBIfam" id="TIGR02480">
    <property type="entry name" value="fliN"/>
    <property type="match status" value="1"/>
</dbReference>
<dbReference type="InterPro" id="IPR051469">
    <property type="entry name" value="FliN/MopA/SpaO"/>
</dbReference>
<comment type="similarity">
    <text evidence="2">Belongs to the FliN/MopA/SpaO family.</text>
</comment>
<feature type="region of interest" description="Disordered" evidence="7">
    <location>
        <begin position="299"/>
        <end position="324"/>
    </location>
</feature>
<gene>
    <name evidence="10" type="ORF">AF332_21305</name>
</gene>
<dbReference type="InterPro" id="IPR036429">
    <property type="entry name" value="SpoA-like_sf"/>
</dbReference>
<organism evidence="10 11">
    <name type="scientific">Sporosarcina globispora</name>
    <name type="common">Bacillus globisporus</name>
    <dbReference type="NCBI Taxonomy" id="1459"/>
    <lineage>
        <taxon>Bacteria</taxon>
        <taxon>Bacillati</taxon>
        <taxon>Bacillota</taxon>
        <taxon>Bacilli</taxon>
        <taxon>Bacillales</taxon>
        <taxon>Caryophanaceae</taxon>
        <taxon>Sporosarcina</taxon>
    </lineage>
</organism>
<dbReference type="PANTHER" id="PTHR43484">
    <property type="match status" value="1"/>
</dbReference>
<evidence type="ECO:0000256" key="4">
    <source>
        <dbReference type="ARBA" id="ARBA00022500"/>
    </source>
</evidence>
<proteinExistence type="inferred from homology"/>
<dbReference type="Gene3D" id="3.40.1550.10">
    <property type="entry name" value="CheC-like"/>
    <property type="match status" value="1"/>
</dbReference>
<dbReference type="GO" id="GO:0009425">
    <property type="term" value="C:bacterial-type flagellum basal body"/>
    <property type="evidence" value="ECO:0007669"/>
    <property type="project" value="InterPro"/>
</dbReference>
<dbReference type="InterPro" id="IPR007597">
    <property type="entry name" value="CheC"/>
</dbReference>
<dbReference type="OrthoDB" id="9773459at2"/>
<dbReference type="GO" id="GO:0006935">
    <property type="term" value="P:chemotaxis"/>
    <property type="evidence" value="ECO:0007669"/>
    <property type="project" value="UniProtKB-KW"/>
</dbReference>
<keyword evidence="4" id="KW-0145">Chemotaxis</keyword>
<evidence type="ECO:0000256" key="6">
    <source>
        <dbReference type="ARBA" id="ARBA00023136"/>
    </source>
</evidence>
<keyword evidence="5" id="KW-0283">Flagellar rotation</keyword>
<reference evidence="11" key="1">
    <citation type="submission" date="2015-07" db="EMBL/GenBank/DDBJ databases">
        <title>Fjat-10036 dsm4.</title>
        <authorList>
            <person name="Liu B."/>
            <person name="Wang J."/>
            <person name="Zhu Y."/>
            <person name="Liu G."/>
            <person name="Chen Q."/>
            <person name="Chen Z."/>
            <person name="Lan J."/>
            <person name="Che J."/>
            <person name="Ge C."/>
            <person name="Shi H."/>
            <person name="Pan Z."/>
            <person name="Liu X."/>
        </authorList>
    </citation>
    <scope>NUCLEOTIDE SEQUENCE [LARGE SCALE GENOMIC DNA]</scope>
    <source>
        <strain evidence="11">DSM 4</strain>
    </source>
</reference>
<accession>A0A0M0GGV2</accession>